<dbReference type="PROSITE" id="PS00211">
    <property type="entry name" value="ABC_TRANSPORTER_1"/>
    <property type="match status" value="1"/>
</dbReference>
<name>A0A0R1NP63_9LACO</name>
<reference evidence="6 7" key="1">
    <citation type="journal article" date="2015" name="Genome Announc.">
        <title>Expanding the biotechnology potential of lactobacilli through comparative genomics of 213 strains and associated genera.</title>
        <authorList>
            <person name="Sun Z."/>
            <person name="Harris H.M."/>
            <person name="McCann A."/>
            <person name="Guo C."/>
            <person name="Argimon S."/>
            <person name="Zhang W."/>
            <person name="Yang X."/>
            <person name="Jeffery I.B."/>
            <person name="Cooney J.C."/>
            <person name="Kagawa T.F."/>
            <person name="Liu W."/>
            <person name="Song Y."/>
            <person name="Salvetti E."/>
            <person name="Wrobel A."/>
            <person name="Rasinkangas P."/>
            <person name="Parkhill J."/>
            <person name="Rea M.C."/>
            <person name="O'Sullivan O."/>
            <person name="Ritari J."/>
            <person name="Douillard F.P."/>
            <person name="Paul Ross R."/>
            <person name="Yang R."/>
            <person name="Briner A.E."/>
            <person name="Felis G.E."/>
            <person name="de Vos W.M."/>
            <person name="Barrangou R."/>
            <person name="Klaenhammer T.R."/>
            <person name="Caufield P.W."/>
            <person name="Cui Y."/>
            <person name="Zhang H."/>
            <person name="O'Toole P.W."/>
        </authorList>
    </citation>
    <scope>NUCLEOTIDE SEQUENCE [LARGE SCALE GENOMIC DNA]</scope>
    <source>
        <strain evidence="6 7">DSM 19906</strain>
    </source>
</reference>
<organism evidence="6 7">
    <name type="scientific">Lentilactobacillus kisonensis DSM 19906 = JCM 15041</name>
    <dbReference type="NCBI Taxonomy" id="1423766"/>
    <lineage>
        <taxon>Bacteria</taxon>
        <taxon>Bacillati</taxon>
        <taxon>Bacillota</taxon>
        <taxon>Bacilli</taxon>
        <taxon>Lactobacillales</taxon>
        <taxon>Lactobacillaceae</taxon>
        <taxon>Lentilactobacillus</taxon>
    </lineage>
</organism>
<evidence type="ECO:0000256" key="3">
    <source>
        <dbReference type="ARBA" id="ARBA00022741"/>
    </source>
</evidence>
<evidence type="ECO:0000313" key="7">
    <source>
        <dbReference type="Proteomes" id="UP000051439"/>
    </source>
</evidence>
<accession>A0A0R1NP63</accession>
<sequence length="322" mass="35794">MINLSIKSRRHNQMPEAILNFQNVSKKFGHFQALDSVSFQINRGDIYGLIGENGAGKTTIMKLITKLSPLRKGSISLFGETSSHYQQALKRTGAMIESPAAFKNLTVVENLKIIAKQNGLQSKKAIDDAIDFVGLTAKKKTKARHLSLGQRQRLGLAMAVLPHPDFLILDEPINGLDPAGIIEIRHLLYKLNHEQQTTILISSHILSELYQVATKFGFIHHGKFIKEVTKEELDKEKTAGITLEVNDVSKAAEVLDSSNIKPFSVPNDHSIFIQKADLDTGHLSQLLVMNGVVLNGLSKQEGSLEQYYTQLMKKTDEGDQRD</sequence>
<dbReference type="InterPro" id="IPR003439">
    <property type="entry name" value="ABC_transporter-like_ATP-bd"/>
</dbReference>
<keyword evidence="4 6" id="KW-0067">ATP-binding</keyword>
<evidence type="ECO:0000256" key="4">
    <source>
        <dbReference type="ARBA" id="ARBA00022840"/>
    </source>
</evidence>
<evidence type="ECO:0000259" key="5">
    <source>
        <dbReference type="PROSITE" id="PS50893"/>
    </source>
</evidence>
<evidence type="ECO:0000256" key="1">
    <source>
        <dbReference type="ARBA" id="ARBA00005417"/>
    </source>
</evidence>
<proteinExistence type="inferred from homology"/>
<dbReference type="PANTHER" id="PTHR43335:SF8">
    <property type="entry name" value="ABC TRANSPORTER, ATP-BINDING PROTEIN"/>
    <property type="match status" value="1"/>
</dbReference>
<dbReference type="GO" id="GO:0005524">
    <property type="term" value="F:ATP binding"/>
    <property type="evidence" value="ECO:0007669"/>
    <property type="project" value="UniProtKB-KW"/>
</dbReference>
<keyword evidence="2" id="KW-0813">Transport</keyword>
<keyword evidence="7" id="KW-1185">Reference proteome</keyword>
<dbReference type="Proteomes" id="UP000051439">
    <property type="component" value="Unassembled WGS sequence"/>
</dbReference>
<evidence type="ECO:0000313" key="6">
    <source>
        <dbReference type="EMBL" id="KRL22190.1"/>
    </source>
</evidence>
<dbReference type="InterPro" id="IPR017871">
    <property type="entry name" value="ABC_transporter-like_CS"/>
</dbReference>
<gene>
    <name evidence="6" type="ORF">FC98_GL002809</name>
</gene>
<dbReference type="PATRIC" id="fig|1423766.4.peg.2939"/>
<dbReference type="Pfam" id="PF00005">
    <property type="entry name" value="ABC_tran"/>
    <property type="match status" value="1"/>
</dbReference>
<evidence type="ECO:0000256" key="2">
    <source>
        <dbReference type="ARBA" id="ARBA00022448"/>
    </source>
</evidence>
<keyword evidence="3" id="KW-0547">Nucleotide-binding</keyword>
<dbReference type="PANTHER" id="PTHR43335">
    <property type="entry name" value="ABC TRANSPORTER, ATP-BINDING PROTEIN"/>
    <property type="match status" value="1"/>
</dbReference>
<feature type="domain" description="ABC transporter" evidence="5">
    <location>
        <begin position="19"/>
        <end position="246"/>
    </location>
</feature>
<dbReference type="EMBL" id="AZEB01000009">
    <property type="protein sequence ID" value="KRL22190.1"/>
    <property type="molecule type" value="Genomic_DNA"/>
</dbReference>
<dbReference type="SUPFAM" id="SSF52540">
    <property type="entry name" value="P-loop containing nucleoside triphosphate hydrolases"/>
    <property type="match status" value="1"/>
</dbReference>
<dbReference type="InterPro" id="IPR027417">
    <property type="entry name" value="P-loop_NTPase"/>
</dbReference>
<dbReference type="SMART" id="SM00382">
    <property type="entry name" value="AAA"/>
    <property type="match status" value="1"/>
</dbReference>
<comment type="similarity">
    <text evidence="1">Belongs to the ABC transporter superfamily.</text>
</comment>
<protein>
    <submittedName>
        <fullName evidence="6">Bacitracin ABC transporter, ATP-binding protein BcrA</fullName>
    </submittedName>
</protein>
<dbReference type="Gene3D" id="3.40.50.300">
    <property type="entry name" value="P-loop containing nucleotide triphosphate hydrolases"/>
    <property type="match status" value="1"/>
</dbReference>
<comment type="caution">
    <text evidence="6">The sequence shown here is derived from an EMBL/GenBank/DDBJ whole genome shotgun (WGS) entry which is preliminary data.</text>
</comment>
<dbReference type="PROSITE" id="PS50893">
    <property type="entry name" value="ABC_TRANSPORTER_2"/>
    <property type="match status" value="1"/>
</dbReference>
<dbReference type="InterPro" id="IPR003593">
    <property type="entry name" value="AAA+_ATPase"/>
</dbReference>
<dbReference type="GO" id="GO:0016887">
    <property type="term" value="F:ATP hydrolysis activity"/>
    <property type="evidence" value="ECO:0007669"/>
    <property type="project" value="InterPro"/>
</dbReference>
<dbReference type="AlphaFoldDB" id="A0A0R1NP63"/>